<dbReference type="Proteomes" id="UP000193498">
    <property type="component" value="Unassembled WGS sequence"/>
</dbReference>
<sequence length="73" mass="8310">ITDLSLKACDTTNCELPEPWHRIPLDLNKGAGGKYIYLHYRKEAGKLPLTNIQLLKDTDQTPRGYKKLDVNVN</sequence>
<proteinExistence type="predicted"/>
<keyword evidence="3" id="KW-1185">Reference proteome</keyword>
<dbReference type="Gene3D" id="2.100.10.50">
    <property type="match status" value="1"/>
</dbReference>
<feature type="non-terminal residue" evidence="2">
    <location>
        <position position="73"/>
    </location>
</feature>
<reference evidence="2 3" key="1">
    <citation type="submission" date="2016-07" db="EMBL/GenBank/DDBJ databases">
        <title>Pervasive Adenine N6-methylation of Active Genes in Fungi.</title>
        <authorList>
            <consortium name="DOE Joint Genome Institute"/>
            <person name="Mondo S.J."/>
            <person name="Dannebaum R.O."/>
            <person name="Kuo R.C."/>
            <person name="Labutti K."/>
            <person name="Haridas S."/>
            <person name="Kuo A."/>
            <person name="Salamov A."/>
            <person name="Ahrendt S.R."/>
            <person name="Lipzen A."/>
            <person name="Sullivan W."/>
            <person name="Andreopoulos W.B."/>
            <person name="Clum A."/>
            <person name="Lindquist E."/>
            <person name="Daum C."/>
            <person name="Ramamoorthy G.K."/>
            <person name="Gryganskyi A."/>
            <person name="Culley D."/>
            <person name="Magnuson J.K."/>
            <person name="James T.Y."/>
            <person name="O'Malley M.A."/>
            <person name="Stajich J.E."/>
            <person name="Spatafora J.W."/>
            <person name="Visel A."/>
            <person name="Grigoriev I.V."/>
        </authorList>
    </citation>
    <scope>NUCLEOTIDE SEQUENCE [LARGE SCALE GENOMIC DNA]</scope>
    <source>
        <strain evidence="2 3">CBS 931.73</strain>
    </source>
</reference>
<dbReference type="PROSITE" id="PS51498">
    <property type="entry name" value="MABP"/>
    <property type="match status" value="1"/>
</dbReference>
<evidence type="ECO:0000313" key="2">
    <source>
        <dbReference type="EMBL" id="ORX92034.1"/>
    </source>
</evidence>
<protein>
    <recommendedName>
        <fullName evidence="1">MABP domain-containing protein</fullName>
    </recommendedName>
</protein>
<dbReference type="OrthoDB" id="2092944at2759"/>
<name>A0A1Y1Y361_9FUNG</name>
<feature type="non-terminal residue" evidence="2">
    <location>
        <position position="1"/>
    </location>
</feature>
<dbReference type="GO" id="GO:0005737">
    <property type="term" value="C:cytoplasm"/>
    <property type="evidence" value="ECO:0007669"/>
    <property type="project" value="UniProtKB-ARBA"/>
</dbReference>
<dbReference type="InParanoid" id="A0A1Y1Y361"/>
<gene>
    <name evidence="2" type="ORF">K493DRAFT_200116</name>
</gene>
<evidence type="ECO:0000313" key="3">
    <source>
        <dbReference type="Proteomes" id="UP000193498"/>
    </source>
</evidence>
<accession>A0A1Y1Y361</accession>
<comment type="caution">
    <text evidence="2">The sequence shown here is derived from an EMBL/GenBank/DDBJ whole genome shotgun (WGS) entry which is preliminary data.</text>
</comment>
<dbReference type="AlphaFoldDB" id="A0A1Y1Y361"/>
<dbReference type="EMBL" id="MCFE01000296">
    <property type="protein sequence ID" value="ORX92034.1"/>
    <property type="molecule type" value="Genomic_DNA"/>
</dbReference>
<feature type="domain" description="MABP" evidence="1">
    <location>
        <begin position="1"/>
        <end position="73"/>
    </location>
</feature>
<organism evidence="2 3">
    <name type="scientific">Basidiobolus meristosporus CBS 931.73</name>
    <dbReference type="NCBI Taxonomy" id="1314790"/>
    <lineage>
        <taxon>Eukaryota</taxon>
        <taxon>Fungi</taxon>
        <taxon>Fungi incertae sedis</taxon>
        <taxon>Zoopagomycota</taxon>
        <taxon>Entomophthoromycotina</taxon>
        <taxon>Basidiobolomycetes</taxon>
        <taxon>Basidiobolales</taxon>
        <taxon>Basidiobolaceae</taxon>
        <taxon>Basidiobolus</taxon>
    </lineage>
</organism>
<evidence type="ECO:0000259" key="1">
    <source>
        <dbReference type="PROSITE" id="PS51498"/>
    </source>
</evidence>
<dbReference type="InterPro" id="IPR023341">
    <property type="entry name" value="MABP"/>
</dbReference>